<dbReference type="InterPro" id="IPR050535">
    <property type="entry name" value="DNA_Repair-Maintenance_Comp"/>
</dbReference>
<dbReference type="InterPro" id="IPR004843">
    <property type="entry name" value="Calcineurin-like_PHP"/>
</dbReference>
<organism evidence="3 4">
    <name type="scientific">Rhodopseudomonas faecalis</name>
    <dbReference type="NCBI Taxonomy" id="99655"/>
    <lineage>
        <taxon>Bacteria</taxon>
        <taxon>Pseudomonadati</taxon>
        <taxon>Pseudomonadota</taxon>
        <taxon>Alphaproteobacteria</taxon>
        <taxon>Hyphomicrobiales</taxon>
        <taxon>Nitrobacteraceae</taxon>
        <taxon>Rhodopseudomonas</taxon>
    </lineage>
</organism>
<keyword evidence="1" id="KW-0378">Hydrolase</keyword>
<reference evidence="3 4" key="1">
    <citation type="submission" date="2018-06" db="EMBL/GenBank/DDBJ databases">
        <title>Genomic Encyclopedia of Archaeal and Bacterial Type Strains, Phase II (KMG-II): from individual species to whole genera.</title>
        <authorList>
            <person name="Goeker M."/>
        </authorList>
    </citation>
    <scope>NUCLEOTIDE SEQUENCE [LARGE SCALE GENOMIC DNA]</scope>
    <source>
        <strain evidence="3 4">JCM 11668</strain>
    </source>
</reference>
<name>A0A318TLH1_9BRAD</name>
<dbReference type="Gene3D" id="3.60.21.10">
    <property type="match status" value="1"/>
</dbReference>
<comment type="caution">
    <text evidence="3">The sequence shown here is derived from an EMBL/GenBank/DDBJ whole genome shotgun (WGS) entry which is preliminary data.</text>
</comment>
<dbReference type="Proteomes" id="UP000248148">
    <property type="component" value="Unassembled WGS sequence"/>
</dbReference>
<dbReference type="Pfam" id="PF00149">
    <property type="entry name" value="Metallophos"/>
    <property type="match status" value="1"/>
</dbReference>
<dbReference type="InterPro" id="IPR014576">
    <property type="entry name" value="Pesterase_YhaO"/>
</dbReference>
<keyword evidence="3" id="KW-0269">Exonuclease</keyword>
<protein>
    <submittedName>
        <fullName evidence="3">DNA repair exonuclease SbcCD nuclease subunit</fullName>
    </submittedName>
</protein>
<gene>
    <name evidence="3" type="ORF">BJ122_11042</name>
</gene>
<dbReference type="RefSeq" id="WP_110780877.1">
    <property type="nucleotide sequence ID" value="NZ_QJTI01000010.1"/>
</dbReference>
<sequence>MRFSFIHAADLHIDSPLLGLSLKDAAVAQRFAQAGRQAVEALIEQTIASEARFLILAGDIFDGDWKDVSTGLFFVRALGALHRAGIPVFKVKGNHDAESVMSRDLPYPDTVRAFRSAKAETFALDDCRVALHGRSFPHRLTADFVDSYPERRDGWLNIGVLHTSLDGTRGHQGYAPCSVDDLRRFGYDYWALGHVHAAEIVSREPWIVYPGNLQGRSVRETGPKGAMRVTVEDGRVVEVTPLVLDGARWAHLEIDLTGISDDTALQVRLHDALAASHAQCDGRPLAARLTLTGTTPLHNHLIAKRDTLQDELRAFGFQLAADCWVEQLKVRTAPPPRPVLQGTDALDVSALLAEVAADPEFAVTIGELLETVKAKLPKDLHDALATPELTQRLAQDATALLAGELS</sequence>
<dbReference type="EMBL" id="QJTI01000010">
    <property type="protein sequence ID" value="PYF02705.1"/>
    <property type="molecule type" value="Genomic_DNA"/>
</dbReference>
<dbReference type="PANTHER" id="PTHR30337">
    <property type="entry name" value="COMPONENT OF ATP-DEPENDENT DSDNA EXONUCLEASE"/>
    <property type="match status" value="1"/>
</dbReference>
<dbReference type="PANTHER" id="PTHR30337:SF7">
    <property type="entry name" value="PHOSPHOESTERASE"/>
    <property type="match status" value="1"/>
</dbReference>
<dbReference type="CDD" id="cd00840">
    <property type="entry name" value="MPP_Mre11_N"/>
    <property type="match status" value="1"/>
</dbReference>
<dbReference type="OrthoDB" id="9773856at2"/>
<evidence type="ECO:0000259" key="2">
    <source>
        <dbReference type="Pfam" id="PF00149"/>
    </source>
</evidence>
<keyword evidence="3" id="KW-0540">Nuclease</keyword>
<keyword evidence="4" id="KW-1185">Reference proteome</keyword>
<dbReference type="InterPro" id="IPR029052">
    <property type="entry name" value="Metallo-depent_PP-like"/>
</dbReference>
<evidence type="ECO:0000256" key="1">
    <source>
        <dbReference type="ARBA" id="ARBA00022801"/>
    </source>
</evidence>
<feature type="domain" description="Calcineurin-like phosphoesterase" evidence="2">
    <location>
        <begin position="4"/>
        <end position="197"/>
    </location>
</feature>
<proteinExistence type="predicted"/>
<dbReference type="GO" id="GO:0004527">
    <property type="term" value="F:exonuclease activity"/>
    <property type="evidence" value="ECO:0007669"/>
    <property type="project" value="UniProtKB-KW"/>
</dbReference>
<evidence type="ECO:0000313" key="4">
    <source>
        <dbReference type="Proteomes" id="UP000248148"/>
    </source>
</evidence>
<dbReference type="PIRSF" id="PIRSF033091">
    <property type="entry name" value="Pesterase_YhaO"/>
    <property type="match status" value="1"/>
</dbReference>
<dbReference type="AlphaFoldDB" id="A0A318TLH1"/>
<accession>A0A318TLH1</accession>
<dbReference type="SUPFAM" id="SSF56300">
    <property type="entry name" value="Metallo-dependent phosphatases"/>
    <property type="match status" value="1"/>
</dbReference>
<dbReference type="InterPro" id="IPR041796">
    <property type="entry name" value="Mre11_N"/>
</dbReference>
<evidence type="ECO:0000313" key="3">
    <source>
        <dbReference type="EMBL" id="PYF02705.1"/>
    </source>
</evidence>